<dbReference type="PANTHER" id="PTHR47751">
    <property type="entry name" value="SUPERFAMILY HYDROLASE, PUTATIVE (AFU_ORTHOLOGUE AFUA_2G16580)-RELATED"/>
    <property type="match status" value="1"/>
</dbReference>
<comment type="caution">
    <text evidence="2">The sequence shown here is derived from an EMBL/GenBank/DDBJ whole genome shotgun (WGS) entry which is preliminary data.</text>
</comment>
<dbReference type="InterPro" id="IPR051411">
    <property type="entry name" value="Polyketide_trans_af380"/>
</dbReference>
<feature type="domain" description="Serine aminopeptidase S33" evidence="1">
    <location>
        <begin position="32"/>
        <end position="276"/>
    </location>
</feature>
<dbReference type="Proteomes" id="UP000622166">
    <property type="component" value="Unassembled WGS sequence"/>
</dbReference>
<dbReference type="Gene3D" id="3.40.50.1820">
    <property type="entry name" value="alpha/beta hydrolase"/>
    <property type="match status" value="1"/>
</dbReference>
<gene>
    <name evidence="2" type="ORF">GCM10010365_75340</name>
</gene>
<sequence length="297" mass="32871">MPVVEDIEFTVDGITLRGWLTRPDDAEGPLPVVILQGGLGGPAESMKFQAQGFAEQGLVCLAYDHRCTGYSGGEPRQLFDPWQQCRDLRHIITHLTLRDDIDGDRIGLWGVSIGGANSMFVAATDTRVKAVSAVIPPVSGWSARKLQPADTLAELEALIPVDRQAQAKGEPARTIRLHGEPAPGDPVMFSDEEGLEFVENMIHNLPSFRNAITISTLDHLFEVEVRAYAERITQPTLMILAGEDTVAPVEEAREMFERIPEPKELIEYPGQHYEILSHHFGEIIARSAKWMAETLAR</sequence>
<evidence type="ECO:0000259" key="1">
    <source>
        <dbReference type="Pfam" id="PF12146"/>
    </source>
</evidence>
<dbReference type="SUPFAM" id="SSF53474">
    <property type="entry name" value="alpha/beta-Hydrolases"/>
    <property type="match status" value="1"/>
</dbReference>
<dbReference type="Gene3D" id="1.10.10.800">
    <property type="match status" value="1"/>
</dbReference>
<reference evidence="2" key="1">
    <citation type="journal article" date="2014" name="Int. J. Syst. Evol. Microbiol.">
        <title>Complete genome sequence of Corynebacterium casei LMG S-19264T (=DSM 44701T), isolated from a smear-ripened cheese.</title>
        <authorList>
            <consortium name="US DOE Joint Genome Institute (JGI-PGF)"/>
            <person name="Walter F."/>
            <person name="Albersmeier A."/>
            <person name="Kalinowski J."/>
            <person name="Ruckert C."/>
        </authorList>
    </citation>
    <scope>NUCLEOTIDE SEQUENCE</scope>
    <source>
        <strain evidence="2">JCM 4815</strain>
    </source>
</reference>
<dbReference type="RefSeq" id="WP_189867322.1">
    <property type="nucleotide sequence ID" value="NZ_BMVW01000030.1"/>
</dbReference>
<organism evidence="2 3">
    <name type="scientific">Streptomyces poonensis</name>
    <dbReference type="NCBI Taxonomy" id="68255"/>
    <lineage>
        <taxon>Bacteria</taxon>
        <taxon>Bacillati</taxon>
        <taxon>Actinomycetota</taxon>
        <taxon>Actinomycetes</taxon>
        <taxon>Kitasatosporales</taxon>
        <taxon>Streptomycetaceae</taxon>
        <taxon>Streptomyces</taxon>
    </lineage>
</organism>
<proteinExistence type="predicted"/>
<evidence type="ECO:0000313" key="3">
    <source>
        <dbReference type="Proteomes" id="UP000622166"/>
    </source>
</evidence>
<dbReference type="AlphaFoldDB" id="A0A918UYM6"/>
<keyword evidence="3" id="KW-1185">Reference proteome</keyword>
<dbReference type="InterPro" id="IPR022742">
    <property type="entry name" value="Hydrolase_4"/>
</dbReference>
<accession>A0A918UYM6</accession>
<protein>
    <submittedName>
        <fullName evidence="2">Peptidase</fullName>
    </submittedName>
</protein>
<evidence type="ECO:0000313" key="2">
    <source>
        <dbReference type="EMBL" id="GGZ43689.1"/>
    </source>
</evidence>
<name>A0A918UYM6_9ACTN</name>
<reference evidence="2" key="2">
    <citation type="submission" date="2020-09" db="EMBL/GenBank/DDBJ databases">
        <authorList>
            <person name="Sun Q."/>
            <person name="Ohkuma M."/>
        </authorList>
    </citation>
    <scope>NUCLEOTIDE SEQUENCE</scope>
    <source>
        <strain evidence="2">JCM 4815</strain>
    </source>
</reference>
<dbReference type="InterPro" id="IPR029058">
    <property type="entry name" value="AB_hydrolase_fold"/>
</dbReference>
<dbReference type="Pfam" id="PF12146">
    <property type="entry name" value="Hydrolase_4"/>
    <property type="match status" value="1"/>
</dbReference>
<dbReference type="PANTHER" id="PTHR47751:SF2">
    <property type="entry name" value="DLTD N-TERMINAL DOMAIN PROTEIN (AFU_ORTHOLOGUE AFUA_8G00380)-RELATED"/>
    <property type="match status" value="1"/>
</dbReference>
<dbReference type="EMBL" id="BMVW01000030">
    <property type="protein sequence ID" value="GGZ43689.1"/>
    <property type="molecule type" value="Genomic_DNA"/>
</dbReference>